<evidence type="ECO:0000313" key="2">
    <source>
        <dbReference type="Proteomes" id="UP000016930"/>
    </source>
</evidence>
<reference evidence="1 2" key="1">
    <citation type="journal article" date="2012" name="Proc. Natl. Acad. Sci. U.S.A.">
        <title>Comparative genomics of Ceriporiopsis subvermispora and Phanerochaete chrysosporium provide insight into selective ligninolysis.</title>
        <authorList>
            <person name="Fernandez-Fueyo E."/>
            <person name="Ruiz-Duenas F.J."/>
            <person name="Ferreira P."/>
            <person name="Floudas D."/>
            <person name="Hibbett D.S."/>
            <person name="Canessa P."/>
            <person name="Larrondo L.F."/>
            <person name="James T.Y."/>
            <person name="Seelenfreund D."/>
            <person name="Lobos S."/>
            <person name="Polanco R."/>
            <person name="Tello M."/>
            <person name="Honda Y."/>
            <person name="Watanabe T."/>
            <person name="Watanabe T."/>
            <person name="Ryu J.S."/>
            <person name="Kubicek C.P."/>
            <person name="Schmoll M."/>
            <person name="Gaskell J."/>
            <person name="Hammel K.E."/>
            <person name="St John F.J."/>
            <person name="Vanden Wymelenberg A."/>
            <person name="Sabat G."/>
            <person name="Splinter BonDurant S."/>
            <person name="Syed K."/>
            <person name="Yadav J.S."/>
            <person name="Doddapaneni H."/>
            <person name="Subramanian V."/>
            <person name="Lavin J.L."/>
            <person name="Oguiza J.A."/>
            <person name="Perez G."/>
            <person name="Pisabarro A.G."/>
            <person name="Ramirez L."/>
            <person name="Santoyo F."/>
            <person name="Master E."/>
            <person name="Coutinho P.M."/>
            <person name="Henrissat B."/>
            <person name="Lombard V."/>
            <person name="Magnuson J.K."/>
            <person name="Kuees U."/>
            <person name="Hori C."/>
            <person name="Igarashi K."/>
            <person name="Samejima M."/>
            <person name="Held B.W."/>
            <person name="Barry K.W."/>
            <person name="LaButti K.M."/>
            <person name="Lapidus A."/>
            <person name="Lindquist E.A."/>
            <person name="Lucas S.M."/>
            <person name="Riley R."/>
            <person name="Salamov A.A."/>
            <person name="Hoffmeister D."/>
            <person name="Schwenk D."/>
            <person name="Hadar Y."/>
            <person name="Yarden O."/>
            <person name="de Vries R.P."/>
            <person name="Wiebenga A."/>
            <person name="Stenlid J."/>
            <person name="Eastwood D."/>
            <person name="Grigoriev I.V."/>
            <person name="Berka R.M."/>
            <person name="Blanchette R.A."/>
            <person name="Kersten P."/>
            <person name="Martinez A.T."/>
            <person name="Vicuna R."/>
            <person name="Cullen D."/>
        </authorList>
    </citation>
    <scope>NUCLEOTIDE SEQUENCE [LARGE SCALE GENOMIC DNA]</scope>
    <source>
        <strain evidence="1 2">B</strain>
    </source>
</reference>
<protein>
    <submittedName>
        <fullName evidence="1">Uncharacterized protein</fullName>
    </submittedName>
</protein>
<accession>M2QWA7</accession>
<keyword evidence="2" id="KW-1185">Reference proteome</keyword>
<sequence>MRRRPNFAPLSVGRPVKRVRWAQGGGRHAILCSKLLQPFADLAVCAAGARRPSPNP</sequence>
<dbReference type="HOGENOM" id="CLU_3014018_0_0_1"/>
<organism evidence="1 2">
    <name type="scientific">Ceriporiopsis subvermispora (strain B)</name>
    <name type="common">White-rot fungus</name>
    <name type="synonym">Gelatoporia subvermispora</name>
    <dbReference type="NCBI Taxonomy" id="914234"/>
    <lineage>
        <taxon>Eukaryota</taxon>
        <taxon>Fungi</taxon>
        <taxon>Dikarya</taxon>
        <taxon>Basidiomycota</taxon>
        <taxon>Agaricomycotina</taxon>
        <taxon>Agaricomycetes</taxon>
        <taxon>Polyporales</taxon>
        <taxon>Gelatoporiaceae</taxon>
        <taxon>Gelatoporia</taxon>
    </lineage>
</organism>
<evidence type="ECO:0000313" key="1">
    <source>
        <dbReference type="EMBL" id="EMD30252.1"/>
    </source>
</evidence>
<dbReference type="EMBL" id="KB446498">
    <property type="protein sequence ID" value="EMD30252.1"/>
    <property type="molecule type" value="Genomic_DNA"/>
</dbReference>
<proteinExistence type="predicted"/>
<dbReference type="Proteomes" id="UP000016930">
    <property type="component" value="Unassembled WGS sequence"/>
</dbReference>
<dbReference type="AlphaFoldDB" id="M2QWA7"/>
<name>M2QWA7_CERS8</name>
<gene>
    <name evidence="1" type="ORF">CERSUDRAFT_101725</name>
</gene>